<feature type="signal peptide" evidence="1">
    <location>
        <begin position="1"/>
        <end position="19"/>
    </location>
</feature>
<proteinExistence type="predicted"/>
<evidence type="ECO:0000256" key="1">
    <source>
        <dbReference type="SAM" id="SignalP"/>
    </source>
</evidence>
<keyword evidence="1" id="KW-0732">Signal</keyword>
<organism evidence="2 3">
    <name type="scientific">Galendromus occidentalis</name>
    <name type="common">western predatory mite</name>
    <dbReference type="NCBI Taxonomy" id="34638"/>
    <lineage>
        <taxon>Eukaryota</taxon>
        <taxon>Metazoa</taxon>
        <taxon>Ecdysozoa</taxon>
        <taxon>Arthropoda</taxon>
        <taxon>Chelicerata</taxon>
        <taxon>Arachnida</taxon>
        <taxon>Acari</taxon>
        <taxon>Parasitiformes</taxon>
        <taxon>Mesostigmata</taxon>
        <taxon>Gamasina</taxon>
        <taxon>Phytoseioidea</taxon>
        <taxon>Phytoseiidae</taxon>
        <taxon>Typhlodrominae</taxon>
        <taxon>Galendromus</taxon>
    </lineage>
</organism>
<protein>
    <submittedName>
        <fullName evidence="3">Uncharacterized protein LOC100901300</fullName>
    </submittedName>
</protein>
<feature type="chain" id="PRO_5042469489" evidence="1">
    <location>
        <begin position="20"/>
        <end position="222"/>
    </location>
</feature>
<keyword evidence="2" id="KW-1185">Reference proteome</keyword>
<evidence type="ECO:0000313" key="2">
    <source>
        <dbReference type="Proteomes" id="UP000694867"/>
    </source>
</evidence>
<reference evidence="3" key="1">
    <citation type="submission" date="2025-08" db="UniProtKB">
        <authorList>
            <consortium name="RefSeq"/>
        </authorList>
    </citation>
    <scope>IDENTIFICATION</scope>
</reference>
<dbReference type="AlphaFoldDB" id="A0AAJ6VXK3"/>
<evidence type="ECO:0000313" key="3">
    <source>
        <dbReference type="RefSeq" id="XP_003742233.1"/>
    </source>
</evidence>
<dbReference type="Gene3D" id="3.15.10.50">
    <property type="match status" value="1"/>
</dbReference>
<dbReference type="GeneID" id="100901300"/>
<sequence>MIAFTHLCLLVAAAVGVNAASRQDSNRFIDDLLSVRLPSVPGINAVALDDFKFKIKKELELGVLPTHRDIKANFTNGVLNGLGNLRRRDNCEPTVGIASGILLSCPIDLSSLEAKYTSFVKGFNIVGQVKEISVTVKILSSFINFEVQQDSSQQPFVKTFLVDRILTKIEMPDIGFNEERQTKFKSEVDKAVQPILINVLSGKLLDSINVALKGGDLRLPPV</sequence>
<accession>A0AAJ6VXK3</accession>
<dbReference type="KEGG" id="goe:100901300"/>
<gene>
    <name evidence="3" type="primary">LOC100901300</name>
</gene>
<name>A0AAJ6VXK3_9ACAR</name>
<dbReference type="RefSeq" id="XP_003742233.1">
    <property type="nucleotide sequence ID" value="XM_003742185.1"/>
</dbReference>
<dbReference type="Proteomes" id="UP000694867">
    <property type="component" value="Unplaced"/>
</dbReference>
<dbReference type="InterPro" id="IPR038602">
    <property type="entry name" value="Mite_allergen_7_sf"/>
</dbReference>